<protein>
    <submittedName>
        <fullName evidence="1">Uncharacterized protein</fullName>
    </submittedName>
</protein>
<name>A0A150JA56_9EURY</name>
<dbReference type="AlphaFoldDB" id="A0A150JA56"/>
<accession>A0A150JA56</accession>
<organism evidence="1 2">
    <name type="scientific">Candidatus Methanofastidiosum methylothiophilum</name>
    <dbReference type="NCBI Taxonomy" id="1705564"/>
    <lineage>
        <taxon>Archaea</taxon>
        <taxon>Methanobacteriati</taxon>
        <taxon>Methanobacteriota</taxon>
        <taxon>Stenosarchaea group</taxon>
        <taxon>Candidatus Methanofastidiosia</taxon>
        <taxon>Candidatus Methanofastidiosales</taxon>
        <taxon>Candidatus Methanofastidiosaceae</taxon>
        <taxon>Candidatus Methanofastidiosum</taxon>
    </lineage>
</organism>
<sequence length="32" mass="4027">MDYFERDCIIVKEILREQDEREDILAEDRRLD</sequence>
<dbReference type="Proteomes" id="UP000075398">
    <property type="component" value="Unassembled WGS sequence"/>
</dbReference>
<reference evidence="1 2" key="1">
    <citation type="journal article" date="2016" name="ISME J.">
        <title>Chasing the elusive Euryarchaeota class WSA2: genomes reveal a uniquely fastidious methyl-reducing methanogen.</title>
        <authorList>
            <person name="Nobu M.K."/>
            <person name="Narihiro T."/>
            <person name="Kuroda K."/>
            <person name="Mei R."/>
            <person name="Liu W.T."/>
        </authorList>
    </citation>
    <scope>NUCLEOTIDE SEQUENCE [LARGE SCALE GENOMIC DNA]</scope>
    <source>
        <strain evidence="1">U1lsi0528_Bin055</strain>
    </source>
</reference>
<proteinExistence type="predicted"/>
<comment type="caution">
    <text evidence="1">The sequence shown here is derived from an EMBL/GenBank/DDBJ whole genome shotgun (WGS) entry which is preliminary data.</text>
</comment>
<gene>
    <name evidence="1" type="ORF">AMQ22_00023</name>
</gene>
<evidence type="ECO:0000313" key="1">
    <source>
        <dbReference type="EMBL" id="KYC53824.1"/>
    </source>
</evidence>
<evidence type="ECO:0000313" key="2">
    <source>
        <dbReference type="Proteomes" id="UP000075398"/>
    </source>
</evidence>
<dbReference type="EMBL" id="LNGC01000001">
    <property type="protein sequence ID" value="KYC53824.1"/>
    <property type="molecule type" value="Genomic_DNA"/>
</dbReference>